<name>A0A0F8YVU4_9ZZZZ</name>
<organism evidence="1">
    <name type="scientific">marine sediment metagenome</name>
    <dbReference type="NCBI Taxonomy" id="412755"/>
    <lineage>
        <taxon>unclassified sequences</taxon>
        <taxon>metagenomes</taxon>
        <taxon>ecological metagenomes</taxon>
    </lineage>
</organism>
<feature type="non-terminal residue" evidence="1">
    <location>
        <position position="1"/>
    </location>
</feature>
<gene>
    <name evidence="1" type="ORF">LCGC14_2772320</name>
</gene>
<proteinExistence type="predicted"/>
<protein>
    <submittedName>
        <fullName evidence="1">Uncharacterized protein</fullName>
    </submittedName>
</protein>
<reference evidence="1" key="1">
    <citation type="journal article" date="2015" name="Nature">
        <title>Complex archaea that bridge the gap between prokaryotes and eukaryotes.</title>
        <authorList>
            <person name="Spang A."/>
            <person name="Saw J.H."/>
            <person name="Jorgensen S.L."/>
            <person name="Zaremba-Niedzwiedzka K."/>
            <person name="Martijn J."/>
            <person name="Lind A.E."/>
            <person name="van Eijk R."/>
            <person name="Schleper C."/>
            <person name="Guy L."/>
            <person name="Ettema T.J."/>
        </authorList>
    </citation>
    <scope>NUCLEOTIDE SEQUENCE</scope>
</reference>
<dbReference type="AlphaFoldDB" id="A0A0F8YVU4"/>
<sequence length="33" mass="3680">NTGELKTTNLPEEYSINVWQVIGGKKKSTKSTK</sequence>
<evidence type="ECO:0000313" key="1">
    <source>
        <dbReference type="EMBL" id="KKK85533.1"/>
    </source>
</evidence>
<dbReference type="EMBL" id="LAZR01051263">
    <property type="protein sequence ID" value="KKK85533.1"/>
    <property type="molecule type" value="Genomic_DNA"/>
</dbReference>
<comment type="caution">
    <text evidence="1">The sequence shown here is derived from an EMBL/GenBank/DDBJ whole genome shotgun (WGS) entry which is preliminary data.</text>
</comment>
<accession>A0A0F8YVU4</accession>